<dbReference type="GO" id="GO:0003677">
    <property type="term" value="F:DNA binding"/>
    <property type="evidence" value="ECO:0007669"/>
    <property type="project" value="InterPro"/>
</dbReference>
<accession>A0A199UEY8</accession>
<feature type="non-terminal residue" evidence="7">
    <location>
        <position position="398"/>
    </location>
</feature>
<keyword evidence="5" id="KW-0067">ATP-binding</keyword>
<dbReference type="Gene3D" id="3.30.470.30">
    <property type="entry name" value="DNA ligase/mRNA capping enzyme"/>
    <property type="match status" value="1"/>
</dbReference>
<keyword evidence="2 7" id="KW-0436">Ligase</keyword>
<dbReference type="PANTHER" id="PTHR45674:SF9">
    <property type="entry name" value="DNA LIGASE 3"/>
    <property type="match status" value="1"/>
</dbReference>
<dbReference type="PROSITE" id="PS00697">
    <property type="entry name" value="DNA_LIGASE_A1"/>
    <property type="match status" value="1"/>
</dbReference>
<evidence type="ECO:0000256" key="4">
    <source>
        <dbReference type="ARBA" id="ARBA00022741"/>
    </source>
</evidence>
<dbReference type="SUPFAM" id="SSF56091">
    <property type="entry name" value="DNA ligase/mRNA capping enzyme, catalytic domain"/>
    <property type="match status" value="1"/>
</dbReference>
<dbReference type="GO" id="GO:0005524">
    <property type="term" value="F:ATP binding"/>
    <property type="evidence" value="ECO:0007669"/>
    <property type="project" value="UniProtKB-KW"/>
</dbReference>
<dbReference type="Proteomes" id="UP000092600">
    <property type="component" value="Unassembled WGS sequence"/>
</dbReference>
<evidence type="ECO:0000256" key="1">
    <source>
        <dbReference type="ARBA" id="ARBA00007572"/>
    </source>
</evidence>
<dbReference type="SUPFAM" id="SSF117018">
    <property type="entry name" value="ATP-dependent DNA ligase DNA-binding domain"/>
    <property type="match status" value="1"/>
</dbReference>
<evidence type="ECO:0000313" key="7">
    <source>
        <dbReference type="EMBL" id="OAY63308.1"/>
    </source>
</evidence>
<dbReference type="CDD" id="cd07969">
    <property type="entry name" value="OBF_DNA_ligase_I"/>
    <property type="match status" value="1"/>
</dbReference>
<reference evidence="7 8" key="1">
    <citation type="journal article" date="2016" name="DNA Res.">
        <title>The draft genome of MD-2 pineapple using hybrid error correction of long reads.</title>
        <authorList>
            <person name="Redwan R.M."/>
            <person name="Saidin A."/>
            <person name="Kumar S.V."/>
        </authorList>
    </citation>
    <scope>NUCLEOTIDE SEQUENCE [LARGE SCALE GENOMIC DNA]</scope>
    <source>
        <strain evidence="8">cv. MD2</strain>
        <tissue evidence="7">Leaf</tissue>
    </source>
</reference>
<proteinExistence type="inferred from homology"/>
<dbReference type="InterPro" id="IPR016059">
    <property type="entry name" value="DNA_ligase_ATP-dep_CS"/>
</dbReference>
<dbReference type="InterPro" id="IPR036599">
    <property type="entry name" value="DNA_ligase_N_sf"/>
</dbReference>
<dbReference type="InterPro" id="IPR012340">
    <property type="entry name" value="NA-bd_OB-fold"/>
</dbReference>
<dbReference type="PROSITE" id="PS50160">
    <property type="entry name" value="DNA_LIGASE_A3"/>
    <property type="match status" value="1"/>
</dbReference>
<dbReference type="GO" id="GO:0003910">
    <property type="term" value="F:DNA ligase (ATP) activity"/>
    <property type="evidence" value="ECO:0007669"/>
    <property type="project" value="InterPro"/>
</dbReference>
<evidence type="ECO:0000256" key="2">
    <source>
        <dbReference type="ARBA" id="ARBA00022598"/>
    </source>
</evidence>
<evidence type="ECO:0000256" key="5">
    <source>
        <dbReference type="ARBA" id="ARBA00022840"/>
    </source>
</evidence>
<feature type="domain" description="ATP-dependent DNA ligase family profile" evidence="6">
    <location>
        <begin position="216"/>
        <end position="267"/>
    </location>
</feature>
<dbReference type="SUPFAM" id="SSF50249">
    <property type="entry name" value="Nucleic acid-binding proteins"/>
    <property type="match status" value="1"/>
</dbReference>
<evidence type="ECO:0000313" key="8">
    <source>
        <dbReference type="Proteomes" id="UP000092600"/>
    </source>
</evidence>
<dbReference type="InterPro" id="IPR012309">
    <property type="entry name" value="DNA_ligase_ATP-dep_C"/>
</dbReference>
<dbReference type="Pfam" id="PF01068">
    <property type="entry name" value="DNA_ligase_A_M"/>
    <property type="match status" value="1"/>
</dbReference>
<dbReference type="GO" id="GO:0006281">
    <property type="term" value="P:DNA repair"/>
    <property type="evidence" value="ECO:0007669"/>
    <property type="project" value="InterPro"/>
</dbReference>
<dbReference type="STRING" id="4615.A0A199UEY8"/>
<evidence type="ECO:0000259" key="6">
    <source>
        <dbReference type="PROSITE" id="PS50160"/>
    </source>
</evidence>
<dbReference type="GO" id="GO:0006310">
    <property type="term" value="P:DNA recombination"/>
    <property type="evidence" value="ECO:0007669"/>
    <property type="project" value="InterPro"/>
</dbReference>
<organism evidence="7 8">
    <name type="scientific">Ananas comosus</name>
    <name type="common">Pineapple</name>
    <name type="synonym">Ananas ananas</name>
    <dbReference type="NCBI Taxonomy" id="4615"/>
    <lineage>
        <taxon>Eukaryota</taxon>
        <taxon>Viridiplantae</taxon>
        <taxon>Streptophyta</taxon>
        <taxon>Embryophyta</taxon>
        <taxon>Tracheophyta</taxon>
        <taxon>Spermatophyta</taxon>
        <taxon>Magnoliopsida</taxon>
        <taxon>Liliopsida</taxon>
        <taxon>Poales</taxon>
        <taxon>Bromeliaceae</taxon>
        <taxon>Bromelioideae</taxon>
        <taxon>Ananas</taxon>
    </lineage>
</organism>
<dbReference type="InterPro" id="IPR012310">
    <property type="entry name" value="DNA_ligase_ATP-dep_cent"/>
</dbReference>
<dbReference type="FunFam" id="2.40.50.140:FF:000220">
    <property type="entry name" value="DNA ligase"/>
    <property type="match status" value="1"/>
</dbReference>
<comment type="caution">
    <text evidence="7">The sequence shown here is derived from an EMBL/GenBank/DDBJ whole genome shotgun (WGS) entry which is preliminary data.</text>
</comment>
<keyword evidence="3" id="KW-0235">DNA replication</keyword>
<dbReference type="GO" id="GO:0006273">
    <property type="term" value="P:lagging strand elongation"/>
    <property type="evidence" value="ECO:0007669"/>
    <property type="project" value="TreeGrafter"/>
</dbReference>
<dbReference type="Gene3D" id="2.40.50.140">
    <property type="entry name" value="Nucleic acid-binding proteins"/>
    <property type="match status" value="1"/>
</dbReference>
<gene>
    <name evidence="7" type="ORF">ACMD2_18891</name>
</gene>
<dbReference type="Gene3D" id="3.30.1490.70">
    <property type="match status" value="1"/>
</dbReference>
<name>A0A199UEY8_ANACO</name>
<protein>
    <submittedName>
        <fullName evidence="7">DNA ligase 1</fullName>
    </submittedName>
</protein>
<dbReference type="Pfam" id="PF04679">
    <property type="entry name" value="DNA_ligase_A_C"/>
    <property type="match status" value="1"/>
</dbReference>
<comment type="similarity">
    <text evidence="1">Belongs to the ATP-dependent DNA ligase family.</text>
</comment>
<keyword evidence="4" id="KW-0547">Nucleotide-binding</keyword>
<evidence type="ECO:0000256" key="3">
    <source>
        <dbReference type="ARBA" id="ARBA00022705"/>
    </source>
</evidence>
<dbReference type="InterPro" id="IPR050191">
    <property type="entry name" value="ATP-dep_DNA_ligase"/>
</dbReference>
<dbReference type="PANTHER" id="PTHR45674">
    <property type="entry name" value="DNA LIGASE 1/3 FAMILY MEMBER"/>
    <property type="match status" value="1"/>
</dbReference>
<dbReference type="EMBL" id="LSRQ01008356">
    <property type="protein sequence ID" value="OAY63308.1"/>
    <property type="molecule type" value="Genomic_DNA"/>
</dbReference>
<sequence>MLDLTMRNHSPCAISPFRPPFFDTDWDWLYILPQKDEWDTEMRLVRNLRIGATMRTILPALAHAVVLHSCSPSEPVFISEALKTQMQGISAEVAQAYNGRAFTCEYKYDGQRAQIHRLPDGSIRVFSRQMKESTSRFPDLISVIRESCNPTVQTFIADAEVVAIDRNGSKLMSFQELSSRERGSKDSSVLLHNIKVEADEAFPDNQDTLHKISTFFEEACSSFCEGIMVKRDYVEGFGDTLDLVPIGAWHGNGRKAGYSPFLMACYNPETEEFQSVCRVMTGFSDSFYKEMKEYFSGEKILAKKPPYYQTDEVPDFWFASELVWEIRGAVTNQYYRVNLSDLTVSPVHHAAVGLVHPSRGISVRLPRFVRSVPDRKPEDCSSAVDIVSMFKSQTRKME</sequence>
<dbReference type="AlphaFoldDB" id="A0A199UEY8"/>